<evidence type="ECO:0000256" key="5">
    <source>
        <dbReference type="ARBA" id="ARBA00022692"/>
    </source>
</evidence>
<feature type="transmembrane region" description="Helical" evidence="8">
    <location>
        <begin position="346"/>
        <end position="362"/>
    </location>
</feature>
<dbReference type="SUPFAM" id="SSF82714">
    <property type="entry name" value="Multidrug efflux transporter AcrB TolC docking domain, DN and DC subdomains"/>
    <property type="match status" value="2"/>
</dbReference>
<proteinExistence type="inferred from homology"/>
<comment type="caution">
    <text evidence="9">The sequence shown here is derived from an EMBL/GenBank/DDBJ whole genome shotgun (WGS) entry which is preliminary data.</text>
</comment>
<dbReference type="Gene3D" id="3.30.70.1320">
    <property type="entry name" value="Multidrug efflux transporter AcrB pore domain like"/>
    <property type="match status" value="1"/>
</dbReference>
<dbReference type="SUPFAM" id="SSF82866">
    <property type="entry name" value="Multidrug efflux transporter AcrB transmembrane domain"/>
    <property type="match status" value="2"/>
</dbReference>
<dbReference type="RefSeq" id="WP_243247377.1">
    <property type="nucleotide sequence ID" value="NZ_LOHG01000010.1"/>
</dbReference>
<dbReference type="Gene3D" id="3.30.2090.10">
    <property type="entry name" value="Multidrug efflux transporter AcrB TolC docking domain, DN and DC subdomains"/>
    <property type="match status" value="2"/>
</dbReference>
<feature type="transmembrane region" description="Helical" evidence="8">
    <location>
        <begin position="12"/>
        <end position="31"/>
    </location>
</feature>
<evidence type="ECO:0000256" key="7">
    <source>
        <dbReference type="ARBA" id="ARBA00023136"/>
    </source>
</evidence>
<gene>
    <name evidence="9" type="ORF">AUC61_17005</name>
</gene>
<feature type="transmembrane region" description="Helical" evidence="8">
    <location>
        <begin position="910"/>
        <end position="929"/>
    </location>
</feature>
<keyword evidence="6 8" id="KW-1133">Transmembrane helix</keyword>
<comment type="subcellular location">
    <subcellularLocation>
        <location evidence="1">Cell membrane</location>
        <topology evidence="1">Multi-pass membrane protein</topology>
    </subcellularLocation>
</comment>
<accession>A0ABS9ZKX9</accession>
<evidence type="ECO:0000256" key="1">
    <source>
        <dbReference type="ARBA" id="ARBA00004651"/>
    </source>
</evidence>
<feature type="transmembrane region" description="Helical" evidence="8">
    <location>
        <begin position="393"/>
        <end position="414"/>
    </location>
</feature>
<comment type="similarity">
    <text evidence="2">Belongs to the resistance-nodulation-cell division (RND) (TC 2.A.6) family.</text>
</comment>
<protein>
    <submittedName>
        <fullName evidence="9">Cation transporter</fullName>
    </submittedName>
</protein>
<feature type="transmembrane region" description="Helical" evidence="8">
    <location>
        <begin position="981"/>
        <end position="1001"/>
    </location>
</feature>
<feature type="transmembrane region" description="Helical" evidence="8">
    <location>
        <begin position="369"/>
        <end position="387"/>
    </location>
</feature>
<evidence type="ECO:0000256" key="4">
    <source>
        <dbReference type="ARBA" id="ARBA00022475"/>
    </source>
</evidence>
<evidence type="ECO:0000256" key="3">
    <source>
        <dbReference type="ARBA" id="ARBA00022448"/>
    </source>
</evidence>
<keyword evidence="10" id="KW-1185">Reference proteome</keyword>
<dbReference type="EMBL" id="LOHG01000010">
    <property type="protein sequence ID" value="MCI8211228.1"/>
    <property type="molecule type" value="Genomic_DNA"/>
</dbReference>
<name>A0ABS9ZKX9_9PSED</name>
<dbReference type="PRINTS" id="PR00702">
    <property type="entry name" value="ACRIFLAVINRP"/>
</dbReference>
<dbReference type="PANTHER" id="PTHR32063:SF24">
    <property type="entry name" value="CATION EFFLUX SYSTEM (ACRB_ACRD_ACRF FAMILY)"/>
    <property type="match status" value="1"/>
</dbReference>
<organism evidence="9 10">
    <name type="scientific">Pseudomonas maioricensis</name>
    <dbReference type="NCBI Taxonomy" id="1766623"/>
    <lineage>
        <taxon>Bacteria</taxon>
        <taxon>Pseudomonadati</taxon>
        <taxon>Pseudomonadota</taxon>
        <taxon>Gammaproteobacteria</taxon>
        <taxon>Pseudomonadales</taxon>
        <taxon>Pseudomonadaceae</taxon>
        <taxon>Pseudomonas</taxon>
    </lineage>
</organism>
<evidence type="ECO:0000256" key="8">
    <source>
        <dbReference type="SAM" id="Phobius"/>
    </source>
</evidence>
<feature type="transmembrane region" description="Helical" evidence="8">
    <location>
        <begin position="529"/>
        <end position="553"/>
    </location>
</feature>
<feature type="transmembrane region" description="Helical" evidence="8">
    <location>
        <begin position="884"/>
        <end position="903"/>
    </location>
</feature>
<evidence type="ECO:0000256" key="2">
    <source>
        <dbReference type="ARBA" id="ARBA00010942"/>
    </source>
</evidence>
<keyword evidence="7 8" id="KW-0472">Membrane</keyword>
<dbReference type="InterPro" id="IPR027463">
    <property type="entry name" value="AcrB_DN_DC_subdom"/>
</dbReference>
<sequence length="1047" mass="112842">MFERLIQFAIEQRIVVMLAVLLMAGLGIASYQKLPIDAVPDITNVQVQINTSAPGFSPLETEQRVTFSIETSMAGLPGLQQTRSLSRSGLSQVTVIFEDGTDLFFARQLVGERLQIAKDQLPEGVDAVMGPISTGLGEIFLWTVEAKEGALKEDGTPYTPTDLRVIQDWIIKPQLRNVPGVAEINTIGGFAKQYQIAPDPKKLAAYKLTLNDLVAALERNNANIGAGYIERGGEQLLIRAPGQLGTVQDIANIVIANVQGTPIRVSSVADVGIGQELRSGAATENGREVVLGTVFMLIGENSRTVSQAVATKLADINRSLPEGVEAITVYDRTNLVEKAIATVKKNLIEGAILVIAILFLFLGNIRAALITAMVIPLAMLFTFTGMFTNKVSANLMSLGALDFGIIVDGAVVIVENAIRRLAHAQQKYGRMLTRSERFHEVFAAAKEARRPLIFGQLIIMVVYLPIFALTGVEGKMFHPMAFTVVIALLGAMILSVTFVPAAIAMFVTGKVKEEEGVVMRTARLRYAPVLKWVLSHRSIAFSFAVVLIVLSGFTASRMGSEFIPSLSEGDFALQALRVPGTSLTQSVDMQQRLEKAIVEKMPEVERVFARTGTAEIAADPMPPNISDSYVMLKPQSEWPDPGKSREALIAELQQAAATVPGSNYELSQPIQLRFNELVSGVRSDVAVKVFGDDMAVLNQTAAKIAATLQKVPGSSEVKVEQTTGLPVLTINIDRDKAARYGLNVGDVQDAIAIAVGGRQAGTLYEGDRRFDMVVRLSETLRTDVAGLSSLLIPVPATASSVNQQISFISLSQVANLDLVLGPNQISRENGKRLVIVSANVRGRDLGSFVEEAGETIQRDVQIPAGYWTNWGGQFEQLQSAAKRLQIVVPVALLMVLALLFMMFNNLKDGLLVFTGIPFALTGGVMALWLRDIPLSISAGVGFIALSGVAVLNGLVMISFIRNLREEGRSLGDAINEGALTRLRPVLMTALVASLGFIPMALATGTGAEVQRPLATVVIGGILSSTALTLLVLPALYQWAHRREEEQT</sequence>
<dbReference type="Proteomes" id="UP001320513">
    <property type="component" value="Unassembled WGS sequence"/>
</dbReference>
<dbReference type="Gene3D" id="3.30.70.1440">
    <property type="entry name" value="Multidrug efflux transporter AcrB pore domain"/>
    <property type="match status" value="1"/>
</dbReference>
<evidence type="ECO:0000313" key="10">
    <source>
        <dbReference type="Proteomes" id="UP001320513"/>
    </source>
</evidence>
<dbReference type="InterPro" id="IPR001036">
    <property type="entry name" value="Acrflvin-R"/>
</dbReference>
<feature type="transmembrane region" description="Helical" evidence="8">
    <location>
        <begin position="935"/>
        <end position="960"/>
    </location>
</feature>
<feature type="transmembrane region" description="Helical" evidence="8">
    <location>
        <begin position="1013"/>
        <end position="1036"/>
    </location>
</feature>
<dbReference type="Pfam" id="PF00873">
    <property type="entry name" value="ACR_tran"/>
    <property type="match status" value="1"/>
</dbReference>
<feature type="transmembrane region" description="Helical" evidence="8">
    <location>
        <begin position="452"/>
        <end position="472"/>
    </location>
</feature>
<evidence type="ECO:0000313" key="9">
    <source>
        <dbReference type="EMBL" id="MCI8211228.1"/>
    </source>
</evidence>
<dbReference type="Gene3D" id="1.20.1640.10">
    <property type="entry name" value="Multidrug efflux transporter AcrB transmembrane domain"/>
    <property type="match status" value="2"/>
</dbReference>
<dbReference type="NCBIfam" id="TIGR00914">
    <property type="entry name" value="2A0601"/>
    <property type="match status" value="1"/>
</dbReference>
<keyword evidence="3" id="KW-0813">Transport</keyword>
<dbReference type="Gene3D" id="3.30.70.1430">
    <property type="entry name" value="Multidrug efflux transporter AcrB pore domain"/>
    <property type="match status" value="2"/>
</dbReference>
<keyword evidence="4" id="KW-1003">Cell membrane</keyword>
<dbReference type="SUPFAM" id="SSF82693">
    <property type="entry name" value="Multidrug efflux transporter AcrB pore domain, PN1, PN2, PC1 and PC2 subdomains"/>
    <property type="match status" value="3"/>
</dbReference>
<dbReference type="PANTHER" id="PTHR32063">
    <property type="match status" value="1"/>
</dbReference>
<dbReference type="InterPro" id="IPR004763">
    <property type="entry name" value="CusA-like"/>
</dbReference>
<reference evidence="9 10" key="1">
    <citation type="submission" date="2015-12" db="EMBL/GenBank/DDBJ databases">
        <title>Phylogenomics in the description of a new species in the Pseudomonas syringae group.</title>
        <authorList>
            <person name="Busquets A."/>
            <person name="Gomila M."/>
            <person name="Beiki F."/>
            <person name="Rahimian H."/>
            <person name="Mulet M."/>
            <person name="Sanchez D."/>
            <person name="Garcia-Valdes E."/>
            <person name="Lalucat J."/>
        </authorList>
    </citation>
    <scope>NUCLEOTIDE SEQUENCE [LARGE SCALE GENOMIC DNA]</scope>
    <source>
        <strain evidence="9 10">S25</strain>
    </source>
</reference>
<evidence type="ECO:0000256" key="6">
    <source>
        <dbReference type="ARBA" id="ARBA00022989"/>
    </source>
</evidence>
<feature type="transmembrane region" description="Helical" evidence="8">
    <location>
        <begin position="484"/>
        <end position="508"/>
    </location>
</feature>
<keyword evidence="5 8" id="KW-0812">Transmembrane</keyword>